<comment type="caution">
    <text evidence="2">The sequence shown here is derived from an EMBL/GenBank/DDBJ whole genome shotgun (WGS) entry which is preliminary data.</text>
</comment>
<dbReference type="Pfam" id="PF00535">
    <property type="entry name" value="Glycos_transf_2"/>
    <property type="match status" value="1"/>
</dbReference>
<dbReference type="GO" id="GO:0016758">
    <property type="term" value="F:hexosyltransferase activity"/>
    <property type="evidence" value="ECO:0007669"/>
    <property type="project" value="UniProtKB-ARBA"/>
</dbReference>
<name>A0A844FYL7_9BACT</name>
<accession>A0A844FYL7</accession>
<keyword evidence="2" id="KW-0808">Transferase</keyword>
<dbReference type="InterPro" id="IPR001173">
    <property type="entry name" value="Glyco_trans_2-like"/>
</dbReference>
<dbReference type="PANTHER" id="PTHR22916:SF3">
    <property type="entry name" value="UDP-GLCNAC:BETAGAL BETA-1,3-N-ACETYLGLUCOSAMINYLTRANSFERASE-LIKE PROTEIN 1"/>
    <property type="match status" value="1"/>
</dbReference>
<evidence type="ECO:0000313" key="3">
    <source>
        <dbReference type="Proteomes" id="UP000435649"/>
    </source>
</evidence>
<dbReference type="PANTHER" id="PTHR22916">
    <property type="entry name" value="GLYCOSYLTRANSFERASE"/>
    <property type="match status" value="1"/>
</dbReference>
<feature type="domain" description="Glycosyltransferase 2-like" evidence="1">
    <location>
        <begin position="12"/>
        <end position="174"/>
    </location>
</feature>
<reference evidence="2 3" key="1">
    <citation type="submission" date="2019-08" db="EMBL/GenBank/DDBJ databases">
        <title>In-depth cultivation of the pig gut microbiome towards novel bacterial diversity and tailored functional studies.</title>
        <authorList>
            <person name="Wylensek D."/>
            <person name="Hitch T.C.A."/>
            <person name="Clavel T."/>
        </authorList>
    </citation>
    <scope>NUCLEOTIDE SEQUENCE [LARGE SCALE GENOMIC DNA]</scope>
    <source>
        <strain evidence="2 3">BBE-744-WT-12</strain>
    </source>
</reference>
<keyword evidence="3" id="KW-1185">Reference proteome</keyword>
<proteinExistence type="predicted"/>
<gene>
    <name evidence="2" type="ORF">FYJ85_02045</name>
</gene>
<dbReference type="Gene3D" id="3.90.550.10">
    <property type="entry name" value="Spore Coat Polysaccharide Biosynthesis Protein SpsA, Chain A"/>
    <property type="match status" value="1"/>
</dbReference>
<dbReference type="AlphaFoldDB" id="A0A844FYL7"/>
<dbReference type="Proteomes" id="UP000435649">
    <property type="component" value="Unassembled WGS sequence"/>
</dbReference>
<organism evidence="2 3">
    <name type="scientific">Victivallis lenta</name>
    <dbReference type="NCBI Taxonomy" id="2606640"/>
    <lineage>
        <taxon>Bacteria</taxon>
        <taxon>Pseudomonadati</taxon>
        <taxon>Lentisphaerota</taxon>
        <taxon>Lentisphaeria</taxon>
        <taxon>Victivallales</taxon>
        <taxon>Victivallaceae</taxon>
        <taxon>Victivallis</taxon>
    </lineage>
</organism>
<dbReference type="RefSeq" id="WP_154416837.1">
    <property type="nucleotide sequence ID" value="NZ_VUNS01000002.1"/>
</dbReference>
<protein>
    <submittedName>
        <fullName evidence="2">Glycosyltransferase</fullName>
    </submittedName>
</protein>
<evidence type="ECO:0000259" key="1">
    <source>
        <dbReference type="Pfam" id="PF00535"/>
    </source>
</evidence>
<evidence type="ECO:0000313" key="2">
    <source>
        <dbReference type="EMBL" id="MST95824.1"/>
    </source>
</evidence>
<dbReference type="SUPFAM" id="SSF53448">
    <property type="entry name" value="Nucleotide-diphospho-sugar transferases"/>
    <property type="match status" value="1"/>
</dbReference>
<sequence length="313" mass="35832">MDAEEKPLLTYCLVTYNQEKYVRESVLSAFAQTYSPLEIVLSDDCSTDRTFEIMRELAAGYRGPHRIILNRNERNLGLGMHASKVWGELSSGRWLIGAAGDDISLPERAEAVARAAQQYPEAACIWSGCDFIDGEGAVLPRSASAEHGGIYTYRNTIPAILGATVAYRRDVYSEFGPLGGEVRNEDIVMSLRSLLLGEFVRIDAPLVKYRKHDSNLSGKFTDGRDKIERMRFRLGYAHLQQLADLQKYLEKHPEQYRRIARLRRRVSDNYIVSQFCSAFRFCPSCRLHLVIEALTSPRYWRIAAARIWKRLWR</sequence>
<dbReference type="InterPro" id="IPR029044">
    <property type="entry name" value="Nucleotide-diphossugar_trans"/>
</dbReference>
<dbReference type="EMBL" id="VUNS01000002">
    <property type="protein sequence ID" value="MST95824.1"/>
    <property type="molecule type" value="Genomic_DNA"/>
</dbReference>